<sequence length="316" mass="35261">MVWFQCEDCGENLKKPKLSNHFRICCASKLSCIDCGEIFGQQNVQSHTQCITEAFPNPGFVYFRFRFEFYEKYGPKGEGEVSNGMNAKSNKESKQQPDIDINVGLSERPPWFCSLCNTKATSRQTLLLHSEGKKHKSKARAYHAANQQAKQTEAAPEMKVSTGELANDKHVEEPKVQNLSKEAKHIDPDTLNVNLPSPGKRKHHASEKDGAGIKTGSNTPVEAVNGEVIQVEKEKPGDTERSSKRAKHNVLIEETENKIKWKKLITSALKSTPDGVLKLKKLKKLVLKALQESGIQEDETQLSNVIEHKVSLGKGQ</sequence>
<evidence type="ECO:0000313" key="1">
    <source>
        <dbReference type="EMBL" id="KAH9801994.1"/>
    </source>
</evidence>
<reference evidence="2" key="1">
    <citation type="journal article" date="2023" name="Hortic. Res.">
        <title>A chromosome-level phased genome enabling allele-level studies in sweet orange: a case study on citrus Huanglongbing tolerance.</title>
        <authorList>
            <person name="Wu B."/>
            <person name="Yu Q."/>
            <person name="Deng Z."/>
            <person name="Duan Y."/>
            <person name="Luo F."/>
            <person name="Gmitter F. Jr."/>
        </authorList>
    </citation>
    <scope>NUCLEOTIDE SEQUENCE [LARGE SCALE GENOMIC DNA]</scope>
    <source>
        <strain evidence="2">cv. Valencia</strain>
    </source>
</reference>
<keyword evidence="2" id="KW-1185">Reference proteome</keyword>
<protein>
    <submittedName>
        <fullName evidence="1">U1-type domain-containing protein</fullName>
    </submittedName>
</protein>
<name>A0ACB8NWP4_CITSI</name>
<evidence type="ECO:0000313" key="2">
    <source>
        <dbReference type="Proteomes" id="UP000829398"/>
    </source>
</evidence>
<comment type="caution">
    <text evidence="1">The sequence shown here is derived from an EMBL/GenBank/DDBJ whole genome shotgun (WGS) entry which is preliminary data.</text>
</comment>
<gene>
    <name evidence="1" type="ORF">KPL71_001227</name>
</gene>
<accession>A0ACB8NWP4</accession>
<dbReference type="EMBL" id="CM039170">
    <property type="protein sequence ID" value="KAH9801994.1"/>
    <property type="molecule type" value="Genomic_DNA"/>
</dbReference>
<dbReference type="Proteomes" id="UP000829398">
    <property type="component" value="Chromosome 1"/>
</dbReference>
<organism evidence="1 2">
    <name type="scientific">Citrus sinensis</name>
    <name type="common">Sweet orange</name>
    <name type="synonym">Citrus aurantium var. sinensis</name>
    <dbReference type="NCBI Taxonomy" id="2711"/>
    <lineage>
        <taxon>Eukaryota</taxon>
        <taxon>Viridiplantae</taxon>
        <taxon>Streptophyta</taxon>
        <taxon>Embryophyta</taxon>
        <taxon>Tracheophyta</taxon>
        <taxon>Spermatophyta</taxon>
        <taxon>Magnoliopsida</taxon>
        <taxon>eudicotyledons</taxon>
        <taxon>Gunneridae</taxon>
        <taxon>Pentapetalae</taxon>
        <taxon>rosids</taxon>
        <taxon>malvids</taxon>
        <taxon>Sapindales</taxon>
        <taxon>Rutaceae</taxon>
        <taxon>Aurantioideae</taxon>
        <taxon>Citrus</taxon>
    </lineage>
</organism>
<proteinExistence type="predicted"/>